<protein>
    <submittedName>
        <fullName evidence="2">Uncharacterized protein</fullName>
    </submittedName>
</protein>
<comment type="caution">
    <text evidence="2">The sequence shown here is derived from an EMBL/GenBank/DDBJ whole genome shotgun (WGS) entry which is preliminary data.</text>
</comment>
<dbReference type="AlphaFoldDB" id="A0A916RG19"/>
<organism evidence="2 3">
    <name type="scientific">Pelagibacterium lentulum</name>
    <dbReference type="NCBI Taxonomy" id="2029865"/>
    <lineage>
        <taxon>Bacteria</taxon>
        <taxon>Pseudomonadati</taxon>
        <taxon>Pseudomonadota</taxon>
        <taxon>Alphaproteobacteria</taxon>
        <taxon>Hyphomicrobiales</taxon>
        <taxon>Devosiaceae</taxon>
        <taxon>Pelagibacterium</taxon>
    </lineage>
</organism>
<gene>
    <name evidence="2" type="ORF">GCM10011499_26120</name>
</gene>
<accession>A0A916RG19</accession>
<proteinExistence type="predicted"/>
<dbReference type="RefSeq" id="WP_127072087.1">
    <property type="nucleotide sequence ID" value="NZ_BMKB01000004.1"/>
</dbReference>
<name>A0A916RG19_9HYPH</name>
<evidence type="ECO:0000256" key="1">
    <source>
        <dbReference type="SAM" id="SignalP"/>
    </source>
</evidence>
<keyword evidence="1" id="KW-0732">Signal</keyword>
<keyword evidence="3" id="KW-1185">Reference proteome</keyword>
<feature type="chain" id="PRO_5037884771" evidence="1">
    <location>
        <begin position="23"/>
        <end position="104"/>
    </location>
</feature>
<feature type="signal peptide" evidence="1">
    <location>
        <begin position="1"/>
        <end position="22"/>
    </location>
</feature>
<sequence>MFLVRSAFWLTAAWLVIAPAHHDFSATADAAGAEIVKGGQALISAGLSRAPECASFECAAGRAILETAINQPAQVPQIAPQPHLTVAASPVQAPVPPRRPDWAS</sequence>
<evidence type="ECO:0000313" key="3">
    <source>
        <dbReference type="Proteomes" id="UP000596977"/>
    </source>
</evidence>
<dbReference type="Proteomes" id="UP000596977">
    <property type="component" value="Unassembled WGS sequence"/>
</dbReference>
<dbReference type="OrthoDB" id="7950133at2"/>
<reference evidence="2 3" key="1">
    <citation type="journal article" date="2014" name="Int. J. Syst. Evol. Microbiol.">
        <title>Complete genome sequence of Corynebacterium casei LMG S-19264T (=DSM 44701T), isolated from a smear-ripened cheese.</title>
        <authorList>
            <consortium name="US DOE Joint Genome Institute (JGI-PGF)"/>
            <person name="Walter F."/>
            <person name="Albersmeier A."/>
            <person name="Kalinowski J."/>
            <person name="Ruckert C."/>
        </authorList>
    </citation>
    <scope>NUCLEOTIDE SEQUENCE [LARGE SCALE GENOMIC DNA]</scope>
    <source>
        <strain evidence="2 3">CGMCC 1.15896</strain>
    </source>
</reference>
<dbReference type="EMBL" id="BMKB01000004">
    <property type="protein sequence ID" value="GGA54732.1"/>
    <property type="molecule type" value="Genomic_DNA"/>
</dbReference>
<evidence type="ECO:0000313" key="2">
    <source>
        <dbReference type="EMBL" id="GGA54732.1"/>
    </source>
</evidence>